<feature type="domain" description="RCK N-terminal" evidence="7">
    <location>
        <begin position="1"/>
        <end position="117"/>
    </location>
</feature>
<evidence type="ECO:0000256" key="2">
    <source>
        <dbReference type="ARBA" id="ARBA00022448"/>
    </source>
</evidence>
<reference evidence="10" key="1">
    <citation type="submission" date="2016-10" db="EMBL/GenBank/DDBJ databases">
        <authorList>
            <person name="Varghese N."/>
            <person name="Submissions S."/>
        </authorList>
    </citation>
    <scope>NUCLEOTIDE SEQUENCE [LARGE SCALE GENOMIC DNA]</scope>
    <source>
        <strain evidence="10">KPR-1</strain>
    </source>
</reference>
<evidence type="ECO:0000313" key="10">
    <source>
        <dbReference type="Proteomes" id="UP000199288"/>
    </source>
</evidence>
<dbReference type="Gene3D" id="3.30.70.1450">
    <property type="entry name" value="Regulator of K+ conductance, C-terminal domain"/>
    <property type="match status" value="1"/>
</dbReference>
<evidence type="ECO:0000259" key="7">
    <source>
        <dbReference type="PROSITE" id="PS51201"/>
    </source>
</evidence>
<evidence type="ECO:0000256" key="4">
    <source>
        <dbReference type="ARBA" id="ARBA00022958"/>
    </source>
</evidence>
<evidence type="ECO:0000256" key="1">
    <source>
        <dbReference type="ARBA" id="ARBA00017378"/>
    </source>
</evidence>
<evidence type="ECO:0000313" key="9">
    <source>
        <dbReference type="EMBL" id="SDZ85400.1"/>
    </source>
</evidence>
<evidence type="ECO:0000256" key="3">
    <source>
        <dbReference type="ARBA" id="ARBA00022538"/>
    </source>
</evidence>
<proteinExistence type="predicted"/>
<dbReference type="Pfam" id="PF02254">
    <property type="entry name" value="TrkA_N"/>
    <property type="match status" value="1"/>
</dbReference>
<evidence type="ECO:0000256" key="5">
    <source>
        <dbReference type="ARBA" id="ARBA00023027"/>
    </source>
</evidence>
<evidence type="ECO:0000259" key="8">
    <source>
        <dbReference type="PROSITE" id="PS51202"/>
    </source>
</evidence>
<dbReference type="InterPro" id="IPR006037">
    <property type="entry name" value="RCK_C"/>
</dbReference>
<dbReference type="OrthoDB" id="9775180at2"/>
<dbReference type="AlphaFoldDB" id="A0A1H3WEL1"/>
<keyword evidence="10" id="KW-1185">Reference proteome</keyword>
<sequence>MKILIAGAGSVGRSIARELLTHGHEVTLIDKNPAAMRIASVADADWLLADACEPIALQQASTDDADVVVAATGDDKVNLVVSLLAKTEFGVPRVVARVNNPKNEWMFDEAWGVDVQVSTPRIMTALVEEAVSVGNLVLLFTFHSSGASMYEITLPVDSPVLGTRIADLALPSSTQLATIIRANQPIAPTPDDTLESGDEVLLIVTEDGADDLQALQDLLAPRHEDYDPEEPAS</sequence>
<dbReference type="Proteomes" id="UP000199288">
    <property type="component" value="Unassembled WGS sequence"/>
</dbReference>
<evidence type="ECO:0000256" key="6">
    <source>
        <dbReference type="ARBA" id="ARBA00023065"/>
    </source>
</evidence>
<dbReference type="InterPro" id="IPR050721">
    <property type="entry name" value="Trk_Ktr_HKT_K-transport"/>
</dbReference>
<dbReference type="PROSITE" id="PS51202">
    <property type="entry name" value="RCK_C"/>
    <property type="match status" value="1"/>
</dbReference>
<dbReference type="PANTHER" id="PTHR43833:SF5">
    <property type="entry name" value="TRK SYSTEM POTASSIUM UPTAKE PROTEIN TRKA"/>
    <property type="match status" value="1"/>
</dbReference>
<dbReference type="GO" id="GO:0005886">
    <property type="term" value="C:plasma membrane"/>
    <property type="evidence" value="ECO:0007669"/>
    <property type="project" value="InterPro"/>
</dbReference>
<keyword evidence="5" id="KW-0520">NAD</keyword>
<organism evidence="9 10">
    <name type="scientific">Bowdeniella nasicola</name>
    <dbReference type="NCBI Taxonomy" id="208480"/>
    <lineage>
        <taxon>Bacteria</taxon>
        <taxon>Bacillati</taxon>
        <taxon>Actinomycetota</taxon>
        <taxon>Actinomycetes</taxon>
        <taxon>Actinomycetales</taxon>
        <taxon>Actinomycetaceae</taxon>
        <taxon>Bowdeniella</taxon>
    </lineage>
</organism>
<keyword evidence="2" id="KW-0813">Transport</keyword>
<dbReference type="PROSITE" id="PS51201">
    <property type="entry name" value="RCK_N"/>
    <property type="match status" value="1"/>
</dbReference>
<protein>
    <recommendedName>
        <fullName evidence="1">Trk system potassium uptake protein TrkA</fullName>
    </recommendedName>
</protein>
<dbReference type="InterPro" id="IPR036721">
    <property type="entry name" value="RCK_C_sf"/>
</dbReference>
<dbReference type="Gene3D" id="3.40.50.720">
    <property type="entry name" value="NAD(P)-binding Rossmann-like Domain"/>
    <property type="match status" value="1"/>
</dbReference>
<dbReference type="PRINTS" id="PR00335">
    <property type="entry name" value="KUPTAKETRKA"/>
</dbReference>
<dbReference type="InterPro" id="IPR003148">
    <property type="entry name" value="RCK_N"/>
</dbReference>
<dbReference type="RefSeq" id="WP_092561479.1">
    <property type="nucleotide sequence ID" value="NZ_FNQV01000002.1"/>
</dbReference>
<dbReference type="Pfam" id="PF02080">
    <property type="entry name" value="TrkA_C"/>
    <property type="match status" value="1"/>
</dbReference>
<dbReference type="SUPFAM" id="SSF116726">
    <property type="entry name" value="TrkA C-terminal domain-like"/>
    <property type="match status" value="1"/>
</dbReference>
<dbReference type="InterPro" id="IPR006036">
    <property type="entry name" value="K_uptake_TrkA"/>
</dbReference>
<name>A0A1H3WEL1_9ACTO</name>
<accession>A0A1H3WEL1</accession>
<dbReference type="EMBL" id="FNQV01000002">
    <property type="protein sequence ID" value="SDZ85400.1"/>
    <property type="molecule type" value="Genomic_DNA"/>
</dbReference>
<dbReference type="InterPro" id="IPR036291">
    <property type="entry name" value="NAD(P)-bd_dom_sf"/>
</dbReference>
<feature type="domain" description="RCK C-terminal" evidence="8">
    <location>
        <begin position="137"/>
        <end position="218"/>
    </location>
</feature>
<dbReference type="SUPFAM" id="SSF51735">
    <property type="entry name" value="NAD(P)-binding Rossmann-fold domains"/>
    <property type="match status" value="1"/>
</dbReference>
<keyword evidence="4" id="KW-0630">Potassium</keyword>
<gene>
    <name evidence="9" type="ORF">SAMN02910418_00407</name>
</gene>
<dbReference type="PANTHER" id="PTHR43833">
    <property type="entry name" value="POTASSIUM CHANNEL PROTEIN 2-RELATED-RELATED"/>
    <property type="match status" value="1"/>
</dbReference>
<keyword evidence="3" id="KW-0633">Potassium transport</keyword>
<dbReference type="GO" id="GO:0015079">
    <property type="term" value="F:potassium ion transmembrane transporter activity"/>
    <property type="evidence" value="ECO:0007669"/>
    <property type="project" value="InterPro"/>
</dbReference>
<keyword evidence="6" id="KW-0406">Ion transport</keyword>